<proteinExistence type="inferred from homology"/>
<evidence type="ECO:0000256" key="5">
    <source>
        <dbReference type="ARBA" id="ARBA00022801"/>
    </source>
</evidence>
<feature type="compositionally biased region" description="Basic and acidic residues" evidence="11">
    <location>
        <begin position="723"/>
        <end position="739"/>
    </location>
</feature>
<feature type="compositionally biased region" description="Gly residues" evidence="11">
    <location>
        <begin position="496"/>
        <end position="506"/>
    </location>
</feature>
<dbReference type="Pfam" id="PF00270">
    <property type="entry name" value="DEAD"/>
    <property type="match status" value="1"/>
</dbReference>
<evidence type="ECO:0000259" key="14">
    <source>
        <dbReference type="PROSITE" id="PS51195"/>
    </source>
</evidence>
<dbReference type="InterPro" id="IPR011545">
    <property type="entry name" value="DEAD/DEAH_box_helicase_dom"/>
</dbReference>
<dbReference type="PROSITE" id="PS51194">
    <property type="entry name" value="HELICASE_CTER"/>
    <property type="match status" value="1"/>
</dbReference>
<feature type="region of interest" description="Disordered" evidence="11">
    <location>
        <begin position="723"/>
        <end position="827"/>
    </location>
</feature>
<dbReference type="EMBL" id="LAVV01002532">
    <property type="protein sequence ID" value="KNZ62745.1"/>
    <property type="molecule type" value="Genomic_DNA"/>
</dbReference>
<comment type="caution">
    <text evidence="15">The sequence shown here is derived from an EMBL/GenBank/DDBJ whole genome shotgun (WGS) entry which is preliminary data.</text>
</comment>
<feature type="domain" description="Helicase ATP-binding" evidence="12">
    <location>
        <begin position="76"/>
        <end position="250"/>
    </location>
</feature>
<dbReference type="GO" id="GO:0003723">
    <property type="term" value="F:RNA binding"/>
    <property type="evidence" value="ECO:0007669"/>
    <property type="project" value="UniProtKB-UniRule"/>
</dbReference>
<evidence type="ECO:0000256" key="10">
    <source>
        <dbReference type="RuleBase" id="RU365068"/>
    </source>
</evidence>
<dbReference type="OrthoDB" id="10259640at2759"/>
<dbReference type="InterPro" id="IPR001650">
    <property type="entry name" value="Helicase_C-like"/>
</dbReference>
<comment type="subcellular location">
    <subcellularLocation>
        <location evidence="1">Nucleus</location>
        <location evidence="1">Nucleolus</location>
    </subcellularLocation>
</comment>
<dbReference type="CDD" id="cd18787">
    <property type="entry name" value="SF2_C_DEAD"/>
    <property type="match status" value="1"/>
</dbReference>
<protein>
    <recommendedName>
        <fullName evidence="10">ATP-dependent RNA helicase</fullName>
        <ecNumber evidence="10">3.6.4.13</ecNumber>
    </recommendedName>
</protein>
<dbReference type="SUPFAM" id="SSF52540">
    <property type="entry name" value="P-loop containing nucleoside triphosphate hydrolases"/>
    <property type="match status" value="2"/>
</dbReference>
<comment type="function">
    <text evidence="10">RNA helicase.</text>
</comment>
<evidence type="ECO:0000256" key="6">
    <source>
        <dbReference type="ARBA" id="ARBA00022806"/>
    </source>
</evidence>
<evidence type="ECO:0000256" key="4">
    <source>
        <dbReference type="ARBA" id="ARBA00022741"/>
    </source>
</evidence>
<dbReference type="SMART" id="SM01178">
    <property type="entry name" value="DUF4217"/>
    <property type="match status" value="1"/>
</dbReference>
<dbReference type="InterPro" id="IPR014014">
    <property type="entry name" value="RNA_helicase_DEAD_Q_motif"/>
</dbReference>
<dbReference type="PROSITE" id="PS51192">
    <property type="entry name" value="HELICASE_ATP_BIND_1"/>
    <property type="match status" value="1"/>
</dbReference>
<evidence type="ECO:0000259" key="12">
    <source>
        <dbReference type="PROSITE" id="PS51192"/>
    </source>
</evidence>
<dbReference type="GO" id="GO:0016887">
    <property type="term" value="F:ATP hydrolysis activity"/>
    <property type="evidence" value="ECO:0007669"/>
    <property type="project" value="RHEA"/>
</dbReference>
<keyword evidence="7 10" id="KW-0067">ATP-binding</keyword>
<dbReference type="GO" id="GO:0005730">
    <property type="term" value="C:nucleolus"/>
    <property type="evidence" value="ECO:0007669"/>
    <property type="project" value="UniProtKB-SubCell"/>
</dbReference>
<dbReference type="InterPro" id="IPR027417">
    <property type="entry name" value="P-loop_NTPase"/>
</dbReference>
<feature type="compositionally biased region" description="Polar residues" evidence="11">
    <location>
        <begin position="528"/>
        <end position="542"/>
    </location>
</feature>
<dbReference type="InterPro" id="IPR014001">
    <property type="entry name" value="Helicase_ATP-bd"/>
</dbReference>
<feature type="short sequence motif" description="Q motif" evidence="9">
    <location>
        <begin position="45"/>
        <end position="73"/>
    </location>
</feature>
<reference evidence="15 16" key="1">
    <citation type="submission" date="2015-08" db="EMBL/GenBank/DDBJ databases">
        <title>Next Generation Sequencing and Analysis of the Genome of Puccinia sorghi L Schw, the Causal Agent of Maize Common Rust.</title>
        <authorList>
            <person name="Rochi L."/>
            <person name="Burguener G."/>
            <person name="Darino M."/>
            <person name="Turjanski A."/>
            <person name="Kreff E."/>
            <person name="Dieguez M.J."/>
            <person name="Sacco F."/>
        </authorList>
    </citation>
    <scope>NUCLEOTIDE SEQUENCE [LARGE SCALE GENOMIC DNA]</scope>
    <source>
        <strain evidence="15 16">RO10H11247</strain>
    </source>
</reference>
<gene>
    <name evidence="15" type="ORF">VP01_1227g2</name>
</gene>
<feature type="compositionally biased region" description="Basic and acidic residues" evidence="11">
    <location>
        <begin position="595"/>
        <end position="604"/>
    </location>
</feature>
<dbReference type="Pfam" id="PF13959">
    <property type="entry name" value="CTE_SPB4"/>
    <property type="match status" value="1"/>
</dbReference>
<keyword evidence="5 10" id="KW-0378">Hydrolase</keyword>
<keyword evidence="6 10" id="KW-0347">Helicase</keyword>
<dbReference type="GO" id="GO:0006364">
    <property type="term" value="P:rRNA processing"/>
    <property type="evidence" value="ECO:0007669"/>
    <property type="project" value="UniProtKB-KW"/>
</dbReference>
<keyword evidence="8 10" id="KW-0694">RNA-binding</keyword>
<dbReference type="InterPro" id="IPR025313">
    <property type="entry name" value="SPB4-like_CTE"/>
</dbReference>
<feature type="compositionally biased region" description="Basic residues" evidence="11">
    <location>
        <begin position="740"/>
        <end position="752"/>
    </location>
</feature>
<evidence type="ECO:0000256" key="2">
    <source>
        <dbReference type="ARBA" id="ARBA00022517"/>
    </source>
</evidence>
<feature type="compositionally biased region" description="Acidic residues" evidence="11">
    <location>
        <begin position="556"/>
        <end position="576"/>
    </location>
</feature>
<name>A0A0L6VRC9_9BASI</name>
<dbReference type="PROSITE" id="PS00039">
    <property type="entry name" value="DEAD_ATP_HELICASE"/>
    <property type="match status" value="1"/>
</dbReference>
<feature type="region of interest" description="Disordered" evidence="11">
    <location>
        <begin position="528"/>
        <end position="604"/>
    </location>
</feature>
<feature type="compositionally biased region" description="Acidic residues" evidence="11">
    <location>
        <begin position="816"/>
        <end position="827"/>
    </location>
</feature>
<dbReference type="CDD" id="cd17941">
    <property type="entry name" value="DEADc_DDX10"/>
    <property type="match status" value="1"/>
</dbReference>
<dbReference type="SMART" id="SM00487">
    <property type="entry name" value="DEXDc"/>
    <property type="match status" value="1"/>
</dbReference>
<evidence type="ECO:0000313" key="15">
    <source>
        <dbReference type="EMBL" id="KNZ62745.1"/>
    </source>
</evidence>
<dbReference type="PROSITE" id="PS51195">
    <property type="entry name" value="Q_MOTIF"/>
    <property type="match status" value="1"/>
</dbReference>
<dbReference type="Proteomes" id="UP000037035">
    <property type="component" value="Unassembled WGS sequence"/>
</dbReference>
<evidence type="ECO:0000256" key="11">
    <source>
        <dbReference type="SAM" id="MobiDB-lite"/>
    </source>
</evidence>
<feature type="region of interest" description="Disordered" evidence="11">
    <location>
        <begin position="488"/>
        <end position="516"/>
    </location>
</feature>
<evidence type="ECO:0000256" key="3">
    <source>
        <dbReference type="ARBA" id="ARBA00022552"/>
    </source>
</evidence>
<feature type="domain" description="Helicase C-terminal" evidence="13">
    <location>
        <begin position="280"/>
        <end position="439"/>
    </location>
</feature>
<dbReference type="SMART" id="SM00490">
    <property type="entry name" value="HELICc"/>
    <property type="match status" value="1"/>
</dbReference>
<dbReference type="Pfam" id="PF00271">
    <property type="entry name" value="Helicase_C"/>
    <property type="match status" value="1"/>
</dbReference>
<evidence type="ECO:0000259" key="13">
    <source>
        <dbReference type="PROSITE" id="PS51194"/>
    </source>
</evidence>
<dbReference type="GO" id="GO:0003724">
    <property type="term" value="F:RNA helicase activity"/>
    <property type="evidence" value="ECO:0007669"/>
    <property type="project" value="UniProtKB-EC"/>
</dbReference>
<comment type="catalytic activity">
    <reaction evidence="10">
        <text>ATP + H2O = ADP + phosphate + H(+)</text>
        <dbReference type="Rhea" id="RHEA:13065"/>
        <dbReference type="ChEBI" id="CHEBI:15377"/>
        <dbReference type="ChEBI" id="CHEBI:15378"/>
        <dbReference type="ChEBI" id="CHEBI:30616"/>
        <dbReference type="ChEBI" id="CHEBI:43474"/>
        <dbReference type="ChEBI" id="CHEBI:456216"/>
        <dbReference type="EC" id="3.6.4.13"/>
    </reaction>
</comment>
<feature type="domain" description="DEAD-box RNA helicase Q" evidence="14">
    <location>
        <begin position="45"/>
        <end position="73"/>
    </location>
</feature>
<keyword evidence="3" id="KW-0698">rRNA processing</keyword>
<organism evidence="15 16">
    <name type="scientific">Puccinia sorghi</name>
    <dbReference type="NCBI Taxonomy" id="27349"/>
    <lineage>
        <taxon>Eukaryota</taxon>
        <taxon>Fungi</taxon>
        <taxon>Dikarya</taxon>
        <taxon>Basidiomycota</taxon>
        <taxon>Pucciniomycotina</taxon>
        <taxon>Pucciniomycetes</taxon>
        <taxon>Pucciniales</taxon>
        <taxon>Pucciniaceae</taxon>
        <taxon>Puccinia</taxon>
    </lineage>
</organism>
<feature type="region of interest" description="Disordered" evidence="11">
    <location>
        <begin position="1"/>
        <end position="27"/>
    </location>
</feature>
<dbReference type="AlphaFoldDB" id="A0A0L6VRC9"/>
<evidence type="ECO:0000256" key="9">
    <source>
        <dbReference type="PROSITE-ProRule" id="PRU00552"/>
    </source>
</evidence>
<accession>A0A0L6VRC9</accession>
<evidence type="ECO:0000256" key="1">
    <source>
        <dbReference type="ARBA" id="ARBA00004604"/>
    </source>
</evidence>
<dbReference type="Gene3D" id="3.40.50.300">
    <property type="entry name" value="P-loop containing nucleotide triphosphate hydrolases"/>
    <property type="match status" value="2"/>
</dbReference>
<evidence type="ECO:0000256" key="7">
    <source>
        <dbReference type="ARBA" id="ARBA00022840"/>
    </source>
</evidence>
<dbReference type="VEuPathDB" id="FungiDB:VP01_1227g2"/>
<keyword evidence="16" id="KW-1185">Reference proteome</keyword>
<comment type="similarity">
    <text evidence="10">Belongs to the DEAD box helicase family.</text>
</comment>
<dbReference type="PANTHER" id="PTHR24031">
    <property type="entry name" value="RNA HELICASE"/>
    <property type="match status" value="1"/>
</dbReference>
<evidence type="ECO:0000256" key="8">
    <source>
        <dbReference type="ARBA" id="ARBA00022884"/>
    </source>
</evidence>
<feature type="compositionally biased region" description="Basic residues" evidence="11">
    <location>
        <begin position="1"/>
        <end position="20"/>
    </location>
</feature>
<dbReference type="InterPro" id="IPR000629">
    <property type="entry name" value="RNA-helicase_DEAD-box_CS"/>
</dbReference>
<keyword evidence="4 10" id="KW-0547">Nucleotide-binding</keyword>
<dbReference type="GO" id="GO:0005524">
    <property type="term" value="F:ATP binding"/>
    <property type="evidence" value="ECO:0007669"/>
    <property type="project" value="UniProtKB-UniRule"/>
</dbReference>
<sequence>MKTSKHKKNTQKHTKHRKLKRQTEEEELKKLASDSLAFDLTKPPTLFTDLPISRATLKGLQAAKFEKLTPIQALAIPRALKGRDVLGAARTGSGKTLAFLIPVLEMLYRQKWGAMDGLGALIISPTRELAVQIFEVLKSIGKFHAFSAGLVIGGKSLEDERDRLGRMNILVSTPGRLQQHLEQTTNFDSDNLQLLVLDEADRILDMGFANSINAIISGLPTSRQSLLFSATQTKSVKDLARLSLTGDPEYVSARETGVDRDLTTPKELLQSYMVTPLECKIDYLWGFVKTHLKTKMIVFLSSCKQVRFVHEVFRHLRPGIPLLHLHGKQKQIKRLEIYERFSSSPQVCLFATDIAARGLDFPFVDWVVQVDCPEDVDTYIHRVGRTARYQSGGKALLLLLPSEEEGMLKKWESRGIVVTKVKPNESKKQSIQTPIQAQMFKFPELKFLGQRAFISYVRSIHLQKNKEIFKLKELDLVKFAESLGLPGAPQVRFSGSGAGGASGGTGESAKAKKNAPRDLETLKKLTLAQNSAGAQTASQGDGKTNEKESGSNPASSDDDSDSNDESSEDGSSDAEEERQAAILHPSAPQPTSEKPTVRTKYERMFQRQNQDILSQHYAKLVDRSADGAVDGEKDDGADDFLQLKRADHDLDASEAAIPDSAYLSKRKLKMATSKKAIATSGIGLGKKVIFDEEGEAHEAYKILEEEEYKQTHDMQTEIHEFVTREKEKVQQADQTDKLVAKNKRTEKKRKRKLASEGVLNDVQGGRVAELVSNDEDDGYVSPEFDLPSESESDPDGHPPPSKKKHRPDLLPTCDGAGDDEGEEEEQDLEALALQKLTQRINPPR</sequence>
<evidence type="ECO:0000313" key="16">
    <source>
        <dbReference type="Proteomes" id="UP000037035"/>
    </source>
</evidence>
<keyword evidence="2" id="KW-0690">Ribosome biogenesis</keyword>
<dbReference type="EC" id="3.6.4.13" evidence="10"/>
<comment type="domain">
    <text evidence="10">The Q motif is unique to and characteristic of the DEAD box family of RNA helicases and controls ATP binding and hydrolysis.</text>
</comment>
<dbReference type="STRING" id="27349.A0A0L6VRC9"/>